<reference evidence="12" key="1">
    <citation type="journal article" date="2020" name="Stud. Mycol.">
        <title>101 Dothideomycetes genomes: a test case for predicting lifestyles and emergence of pathogens.</title>
        <authorList>
            <person name="Haridas S."/>
            <person name="Albert R."/>
            <person name="Binder M."/>
            <person name="Bloem J."/>
            <person name="Labutti K."/>
            <person name="Salamov A."/>
            <person name="Andreopoulos B."/>
            <person name="Baker S."/>
            <person name="Barry K."/>
            <person name="Bills G."/>
            <person name="Bluhm B."/>
            <person name="Cannon C."/>
            <person name="Castanera R."/>
            <person name="Culley D."/>
            <person name="Daum C."/>
            <person name="Ezra D."/>
            <person name="Gonzalez J."/>
            <person name="Henrissat B."/>
            <person name="Kuo A."/>
            <person name="Liang C."/>
            <person name="Lipzen A."/>
            <person name="Lutzoni F."/>
            <person name="Magnuson J."/>
            <person name="Mondo S."/>
            <person name="Nolan M."/>
            <person name="Ohm R."/>
            <person name="Pangilinan J."/>
            <person name="Park H.-J."/>
            <person name="Ramirez L."/>
            <person name="Alfaro M."/>
            <person name="Sun H."/>
            <person name="Tritt A."/>
            <person name="Yoshinaga Y."/>
            <person name="Zwiers L.-H."/>
            <person name="Turgeon B."/>
            <person name="Goodwin S."/>
            <person name="Spatafora J."/>
            <person name="Crous P."/>
            <person name="Grigoriev I."/>
        </authorList>
    </citation>
    <scope>NUCLEOTIDE SEQUENCE</scope>
    <source>
        <strain evidence="12">CBS 116435</strain>
    </source>
</reference>
<keyword evidence="13" id="KW-1185">Reference proteome</keyword>
<evidence type="ECO:0000256" key="1">
    <source>
        <dbReference type="ARBA" id="ARBA00000707"/>
    </source>
</evidence>
<keyword evidence="4" id="KW-0833">Ubl conjugation pathway</keyword>
<dbReference type="GO" id="GO:0004843">
    <property type="term" value="F:cysteine-type deubiquitinase activity"/>
    <property type="evidence" value="ECO:0007669"/>
    <property type="project" value="UniProtKB-EC"/>
</dbReference>
<evidence type="ECO:0000256" key="7">
    <source>
        <dbReference type="SAM" id="Coils"/>
    </source>
</evidence>
<feature type="non-terminal residue" evidence="12">
    <location>
        <position position="3068"/>
    </location>
</feature>
<dbReference type="InterPro" id="IPR046541">
    <property type="entry name" value="DUF6606"/>
</dbReference>
<name>A0A9P4URA2_9PEZI</name>
<evidence type="ECO:0000256" key="3">
    <source>
        <dbReference type="ARBA" id="ARBA00022670"/>
    </source>
</evidence>
<dbReference type="InterPro" id="IPR022105">
    <property type="entry name" value="DUF3645"/>
</dbReference>
<feature type="coiled-coil region" evidence="7">
    <location>
        <begin position="504"/>
        <end position="538"/>
    </location>
</feature>
<accession>A0A9P4URA2</accession>
<dbReference type="Pfam" id="PF12340">
    <property type="entry name" value="DUF3638"/>
    <property type="match status" value="1"/>
</dbReference>
<dbReference type="GO" id="GO:0006508">
    <property type="term" value="P:proteolysis"/>
    <property type="evidence" value="ECO:0007669"/>
    <property type="project" value="UniProtKB-KW"/>
</dbReference>
<proteinExistence type="predicted"/>
<dbReference type="EMBL" id="MU003775">
    <property type="protein sequence ID" value="KAF2723719.1"/>
    <property type="molecule type" value="Genomic_DNA"/>
</dbReference>
<evidence type="ECO:0000313" key="13">
    <source>
        <dbReference type="Proteomes" id="UP000799441"/>
    </source>
</evidence>
<gene>
    <name evidence="12" type="ORF">K431DRAFT_242657</name>
</gene>
<dbReference type="EC" id="3.4.19.12" evidence="2"/>
<feature type="domain" description="DUF6606" evidence="11">
    <location>
        <begin position="2"/>
        <end position="218"/>
    </location>
</feature>
<comment type="caution">
    <text evidence="12">The sequence shown here is derived from an EMBL/GenBank/DDBJ whole genome shotgun (WGS) entry which is preliminary data.</text>
</comment>
<feature type="region of interest" description="Disordered" evidence="8">
    <location>
        <begin position="109"/>
        <end position="130"/>
    </location>
</feature>
<dbReference type="Pfam" id="PF20255">
    <property type="entry name" value="DUF6606"/>
    <property type="match status" value="1"/>
</dbReference>
<dbReference type="OrthoDB" id="3182339at2759"/>
<keyword evidence="5" id="KW-0378">Hydrolase</keyword>
<dbReference type="PANTHER" id="PTHR13367:SF34">
    <property type="match status" value="1"/>
</dbReference>
<keyword evidence="7" id="KW-0175">Coiled coil</keyword>
<comment type="catalytic activity">
    <reaction evidence="1">
        <text>Thiol-dependent hydrolysis of ester, thioester, amide, peptide and isopeptide bonds formed by the C-terminal Gly of ubiquitin (a 76-residue protein attached to proteins as an intracellular targeting signal).</text>
        <dbReference type="EC" id="3.4.19.12"/>
    </reaction>
</comment>
<evidence type="ECO:0000313" key="12">
    <source>
        <dbReference type="EMBL" id="KAF2723719.1"/>
    </source>
</evidence>
<feature type="domain" description="DUF3645" evidence="10">
    <location>
        <begin position="2320"/>
        <end position="2354"/>
    </location>
</feature>
<evidence type="ECO:0000259" key="10">
    <source>
        <dbReference type="Pfam" id="PF12359"/>
    </source>
</evidence>
<protein>
    <recommendedName>
        <fullName evidence="2">ubiquitinyl hydrolase 1</fullName>
        <ecNumber evidence="2">3.4.19.12</ecNumber>
    </recommendedName>
</protein>
<evidence type="ECO:0000256" key="8">
    <source>
        <dbReference type="SAM" id="MobiDB-lite"/>
    </source>
</evidence>
<organism evidence="12 13">
    <name type="scientific">Polychaeton citri CBS 116435</name>
    <dbReference type="NCBI Taxonomy" id="1314669"/>
    <lineage>
        <taxon>Eukaryota</taxon>
        <taxon>Fungi</taxon>
        <taxon>Dikarya</taxon>
        <taxon>Ascomycota</taxon>
        <taxon>Pezizomycotina</taxon>
        <taxon>Dothideomycetes</taxon>
        <taxon>Dothideomycetidae</taxon>
        <taxon>Capnodiales</taxon>
        <taxon>Capnodiaceae</taxon>
        <taxon>Polychaeton</taxon>
    </lineage>
</organism>
<dbReference type="InterPro" id="IPR022099">
    <property type="entry name" value="DUF3638"/>
</dbReference>
<dbReference type="PANTHER" id="PTHR13367">
    <property type="entry name" value="UBIQUITIN THIOESTERASE"/>
    <property type="match status" value="1"/>
</dbReference>
<evidence type="ECO:0000256" key="6">
    <source>
        <dbReference type="ARBA" id="ARBA00022807"/>
    </source>
</evidence>
<keyword evidence="3" id="KW-0645">Protease</keyword>
<evidence type="ECO:0000256" key="4">
    <source>
        <dbReference type="ARBA" id="ARBA00022786"/>
    </source>
</evidence>
<dbReference type="Pfam" id="PF12359">
    <property type="entry name" value="DUF3645"/>
    <property type="match status" value="1"/>
</dbReference>
<evidence type="ECO:0000259" key="9">
    <source>
        <dbReference type="Pfam" id="PF12340"/>
    </source>
</evidence>
<evidence type="ECO:0000259" key="11">
    <source>
        <dbReference type="Pfam" id="PF20255"/>
    </source>
</evidence>
<evidence type="ECO:0000256" key="5">
    <source>
        <dbReference type="ARBA" id="ARBA00022801"/>
    </source>
</evidence>
<sequence>MLHNTINSRDIEGDLQVEHLVRALANCADQGQPVALHVRAQNAGVLISNVESGIQFEVFELSPVNNEVHATQGRLRRHFPGKAVIINAADFSSLDLRHTIAQTLATMSHQDATGTKSQVKKAGQMRDEERDTVHPRLVTELFVAFLETIGKAVSVPSLSKNTREEVLWKDVRLPWRRSALWLLIRVSLQCSFERQVVGQTGSCNLYKQFMLFHMGCLLAISRESMLESDLLYMMNAKVVRRLLKLGSVTTPSLHDALEQQVKDTTSMLEKRWATIQKQHDTILDFSWLGARDFQRDTTIHLPALNEFIQTLSQLQHHPNRQLFIPRSSLQSFDTATLPVLHELTTDENYINLQAFEEWVILHLSSWTLVHINDVGACTSLETLIKQYHRIASPTYRNNPEAISIMSLTILQLFVAMDQCAVSRHPTLLEYDTGIPKGCFESLLLPNKYQMEILQNLEVYLGTRRRTARHQWPALLDASGRSTSSFAVRYFDQSSQHQALLRDIEAKATRAKEAKLQELRKAKKEYARLMRLHEEAAHEYQTVVTDHFFDNGKRRNVTEEQHRVSCTKCSWKSKAQSLRIGIHEWPLPNQPKKAKIVVFELDVPLTYRAWRDTLIFLRLDILGDQYSRQFKSENSYKLAYDPQLASPFAFGNYSQRIGLTSESKSNLTAHYRDIPASTATESKVCLTNGLDYKYFDNLLDCFVTELKSTNSVTEACTYKLPANSQALQAFMFRPASLPNGEAPNMVIASQHKCAENMTLDEYKKLGTIPLGTKLTWLNILRELDASSLNLKRPETALVIFQCIYQAGPSASDGGLLRTSHEVTQEHGFAHAILTLLGRSMERITGNWESFCALSIHISIARRLLSLSDVTDTKKQCFTFLDKARLVALDWMKVLRQKASAISDNDARVNYLTTGVEVALICLDTFNVDAIHLSTVLGSQVKTSIFFQCSMFVAECRGLMSQGGDSRHLTMHGRYLRSLQRCYRKLASAHEGLNDAIAATWTAYRPGTGWAIDRFDHWLTSTTSPEHDGRQRKLHYNVLSGELLVDGLPLDRLPREYEDNPSFCTLFGSAYIEVVPPSMPGMQFAARKEHASYSIELGLGIDTGSRTIVPSDLLVSAIRGNSRFWLIPVRFFEHILPASFLTDYVHWYDIEHGLVRFCPIDNCWDILSTAAWTLSRSRDDLLWQMAKDGESLLELKTETARTISRIMSPLTVPHDMHTMWRESTSTLEVKLHSLQLRFRLKRGEPTLQSLDFNEMCFDTDQSLGTLIGLSSKIVMKHSESGDRAVLIAEGTVRREFDRQNSHTAVAISYISGGSVQLYRVDVRLGRLVDNGSLQSKLFLAYLHALTSFCLPDPLTSRTGTEQALTVLNSAATRSFERLSQGHLNLLTQIDGLTAKRRYYPKHKREMQTVHWRADLSTMSHHPRFHEMVVSMLSQASNSNIFYPDAEPVVHTLSDTERSLLERDAIRSSSFRVADFGAEDFTVAHDKTYASRDSNRASPAFTRAFNISSTVQQHLSVCNDFPTNLGAYLWTAMSKCGTVAGSNATMDFASLRFDAVYLEESAVSWLFQKWATLHRRLHSDATRFNVMIWLSTLAFNNAVGPSILQCLALFYTCEELRGLQLPSHNNYAISQGRQPDHTSIGHTLQQFLTPLNRSPENTLQQADRERAKSFHVRRQHLFTRHQQLAINAFIQGVSAQWPNETPVPPQNLAASNASAYIDISGAVSALGRSFQSWYRNLEYWHYLGATALCMTQQPQVPQRPVAEITTKTAPPRLFPRRYISLEDFFTASVPDIHECGLQASECRLDSLLDVSLQENEKEFLVEMIDDLDQLGGDVQYTKQYVRQLKKSYSSFAGFRKGYKLVKDHEVVRSALIDHLGVCGRFNESAHRTLTSCLTSASHIPNAATASAASFGPRISTAFLLQQLSQTRWSTLCEKWKEAIVTYSISVTALQQAERLFQVHRTGTNEDLINELLNLAHQNWKPVEYPQWLLMEAENNITIRPVQASIAITMLHTPKGNNTCLQLNMGEGKSSTIVPMVASVRSDGLNLARVIVAKPQSRQMAQMMISRLGGLINKRIFALPISRSFKPDESTADAIFRRVKECVACGGVLLVQPEHILSFKLMGIESFLDGNQSVGISLLESQDYLDQAAQDIVDESDEIYSAKFELIYTVGTQQPIDASPGRWTLIHQVLAVFRSLATFTADKFPTSIEMHDCQSGAFPRTRFLQPEAQEHLLNRVASYICENGLEGFNINRQNKHVRRAVFTYITKPQLATAEVEDVQQTRTGLLWTGEIKDALLLLRGLFADSLLAFSFGRKRWRVDYGLDHRRNPPTSLAVPYRAKDVPSPRSEFSHPDVVIILTTLSYYYGGLTLDDLTVAFEHLIKSDQADIKYSVWVKDAGAIPTALATLQGISLRDKTHFEHEVFPHFRHVKAVVDYFLANIIFPKQMKEFPSKLSASGWDLSKVKNHATVGFSGTNDLRIVLPLDVTHEDLQEQSHTNALVLDYLLQSDNSVALIAQVQHQHETDAMRLLKMVEGLEPVVQVILDVGAQVIELDNFGVAEQWLSLNKSEKVKAVVFVDENDDVVVLDRKGRVEHLQTSPFATQHGECLVYLDEAHTRGIDLRLPQYYRAAVTLGANVTKDKLVQACMRMRKLGKGQTVVFCVPEEIQSKIRQTVLNHPGSDISVSHVLKWAVRETWEDIQRTLPLWAVQGRRYIKQRHTWDRLRENHNTVLSKESASKFLEDESQTLEDRYLPRIDGKEKHSTQNECSNDLDEYRIQERCALFENLHYSSSALLEEQERELRPETEQEAQIQRPSAAQPEKHSLHTDVVWFARYGDMRGNSAAYLAAFDSLANTTAAKDFSVSQMTYRRTQRLYVTKDFTRTVKMTGCAQRSDSFQRWVQWVLTSTDQTNNSVKHMMIISPFEANELIDIVRDSKNTTLHVFTPRWSLEYGALDRLGFYSIPERSPALSIPDELWAQLVLFSGQLYLSSYKDYTTICEFLGLAVETKDNWDVAADGFVLRDDQDRVGLESGLTSSPVPFLQTLMTRIRRDGEGISRTHMGDMLNGSVLHPDDFE</sequence>
<feature type="region of interest" description="Disordered" evidence="8">
    <location>
        <begin position="2791"/>
        <end position="2813"/>
    </location>
</feature>
<dbReference type="InterPro" id="IPR051346">
    <property type="entry name" value="OTU_Deubiquitinase"/>
</dbReference>
<keyword evidence="6" id="KW-0788">Thiol protease</keyword>
<feature type="domain" description="DUF3638" evidence="9">
    <location>
        <begin position="1973"/>
        <end position="2193"/>
    </location>
</feature>
<dbReference type="Proteomes" id="UP000799441">
    <property type="component" value="Unassembled WGS sequence"/>
</dbReference>
<evidence type="ECO:0000256" key="2">
    <source>
        <dbReference type="ARBA" id="ARBA00012759"/>
    </source>
</evidence>